<dbReference type="Proteomes" id="UP000185207">
    <property type="component" value="Unassembled WGS sequence"/>
</dbReference>
<dbReference type="RefSeq" id="WP_074234040.1">
    <property type="nucleotide sequence ID" value="NZ_FSRK01000001.1"/>
</dbReference>
<keyword evidence="1" id="KW-0472">Membrane</keyword>
<sequence>MNKEFNELFDIKEDNDDKPNVQITTQKIVIHTLIRTIVLVVATAASCVLLFIAAYDSQISLGVLALLIVVGWFSLMIMEAIRLNKSNKTQLSTANMILVGLAVLMIFILILGIN</sequence>
<protein>
    <submittedName>
        <fullName evidence="2">Uncharacterized protein</fullName>
    </submittedName>
</protein>
<accession>A0A1N6FLI0</accession>
<keyword evidence="1" id="KW-1133">Transmembrane helix</keyword>
<reference evidence="3" key="1">
    <citation type="submission" date="2016-11" db="EMBL/GenBank/DDBJ databases">
        <authorList>
            <person name="Varghese N."/>
            <person name="Submissions S."/>
        </authorList>
    </citation>
    <scope>NUCLEOTIDE SEQUENCE [LARGE SCALE GENOMIC DNA]</scope>
    <source>
        <strain evidence="3">DSM 27623</strain>
    </source>
</reference>
<evidence type="ECO:0000256" key="1">
    <source>
        <dbReference type="SAM" id="Phobius"/>
    </source>
</evidence>
<gene>
    <name evidence="2" type="ORF">SAMN05444409_1341</name>
</gene>
<feature type="transmembrane region" description="Helical" evidence="1">
    <location>
        <begin position="33"/>
        <end position="55"/>
    </location>
</feature>
<feature type="transmembrane region" description="Helical" evidence="1">
    <location>
        <begin position="61"/>
        <end position="81"/>
    </location>
</feature>
<keyword evidence="1" id="KW-0812">Transmembrane</keyword>
<name>A0A1N6FLI0_9FLAO</name>
<feature type="transmembrane region" description="Helical" evidence="1">
    <location>
        <begin position="93"/>
        <end position="113"/>
    </location>
</feature>
<dbReference type="STRING" id="1416779.SAMN05444409_1341"/>
<dbReference type="AlphaFoldDB" id="A0A1N6FLI0"/>
<dbReference type="OrthoDB" id="1272271at2"/>
<evidence type="ECO:0000313" key="3">
    <source>
        <dbReference type="Proteomes" id="UP000185207"/>
    </source>
</evidence>
<proteinExistence type="predicted"/>
<keyword evidence="3" id="KW-1185">Reference proteome</keyword>
<dbReference type="EMBL" id="FSRK01000001">
    <property type="protein sequence ID" value="SIN96104.1"/>
    <property type="molecule type" value="Genomic_DNA"/>
</dbReference>
<organism evidence="2 3">
    <name type="scientific">Epilithonimonas zeae</name>
    <dbReference type="NCBI Taxonomy" id="1416779"/>
    <lineage>
        <taxon>Bacteria</taxon>
        <taxon>Pseudomonadati</taxon>
        <taxon>Bacteroidota</taxon>
        <taxon>Flavobacteriia</taxon>
        <taxon>Flavobacteriales</taxon>
        <taxon>Weeksellaceae</taxon>
        <taxon>Chryseobacterium group</taxon>
        <taxon>Epilithonimonas</taxon>
    </lineage>
</organism>
<evidence type="ECO:0000313" key="2">
    <source>
        <dbReference type="EMBL" id="SIN96104.1"/>
    </source>
</evidence>